<evidence type="ECO:0000313" key="3">
    <source>
        <dbReference type="Proteomes" id="UP000199657"/>
    </source>
</evidence>
<dbReference type="RefSeq" id="WP_091642830.1">
    <property type="nucleotide sequence ID" value="NZ_FOEG01000003.1"/>
</dbReference>
<keyword evidence="1" id="KW-0732">Signal</keyword>
<reference evidence="2 3" key="1">
    <citation type="submission" date="2016-10" db="EMBL/GenBank/DDBJ databases">
        <authorList>
            <person name="de Groot N.N."/>
        </authorList>
    </citation>
    <scope>NUCLEOTIDE SEQUENCE [LARGE SCALE GENOMIC DNA]</scope>
    <source>
        <strain evidence="2 3">CGMCC 1.6291</strain>
    </source>
</reference>
<sequence>MNHNTLRRLAVTAALMLPGAALATTATVHKTPTCGCCDGYVEYLESQGFDVEVVDHDSMNPIFEDLGIDRTMASCHTVEVGPYTVIGHMPVEVIEQLLDERPAIRGITLPGMPVGSPGMPGEQQEPWTIYRITADAKEPEVWGQY</sequence>
<dbReference type="OrthoDB" id="14727at2"/>
<accession>A0A1H8T2H7</accession>
<gene>
    <name evidence="2" type="ORF">SAMN04488052_103351</name>
</gene>
<dbReference type="STRING" id="406100.SAMN04488052_103351"/>
<feature type="chain" id="PRO_5011783607" evidence="1">
    <location>
        <begin position="24"/>
        <end position="145"/>
    </location>
</feature>
<organism evidence="2 3">
    <name type="scientific">Aquisalimonas asiatica</name>
    <dbReference type="NCBI Taxonomy" id="406100"/>
    <lineage>
        <taxon>Bacteria</taxon>
        <taxon>Pseudomonadati</taxon>
        <taxon>Pseudomonadota</taxon>
        <taxon>Gammaproteobacteria</taxon>
        <taxon>Chromatiales</taxon>
        <taxon>Ectothiorhodospiraceae</taxon>
        <taxon>Aquisalimonas</taxon>
    </lineage>
</organism>
<proteinExistence type="predicted"/>
<protein>
    <submittedName>
        <fullName evidence="2">Uncharacterized conserved protein</fullName>
    </submittedName>
</protein>
<dbReference type="AlphaFoldDB" id="A0A1H8T2H7"/>
<feature type="signal peptide" evidence="1">
    <location>
        <begin position="1"/>
        <end position="23"/>
    </location>
</feature>
<dbReference type="Pfam" id="PF04214">
    <property type="entry name" value="DUF411"/>
    <property type="match status" value="1"/>
</dbReference>
<keyword evidence="3" id="KW-1185">Reference proteome</keyword>
<evidence type="ECO:0000313" key="2">
    <source>
        <dbReference type="EMBL" id="SEO84723.1"/>
    </source>
</evidence>
<dbReference type="EMBL" id="FOEG01000003">
    <property type="protein sequence ID" value="SEO84723.1"/>
    <property type="molecule type" value="Genomic_DNA"/>
</dbReference>
<evidence type="ECO:0000256" key="1">
    <source>
        <dbReference type="SAM" id="SignalP"/>
    </source>
</evidence>
<dbReference type="Proteomes" id="UP000199657">
    <property type="component" value="Unassembled WGS sequence"/>
</dbReference>
<dbReference type="InterPro" id="IPR007332">
    <property type="entry name" value="DUF411"/>
</dbReference>
<name>A0A1H8T2H7_9GAMM</name>